<dbReference type="InterPro" id="IPR036273">
    <property type="entry name" value="CRAL/TRIO_N_dom_sf"/>
</dbReference>
<dbReference type="InterPro" id="IPR051064">
    <property type="entry name" value="SEC14/CRAL-TRIO_domain"/>
</dbReference>
<dbReference type="InterPro" id="IPR011074">
    <property type="entry name" value="CRAL/TRIO_N_dom"/>
</dbReference>
<dbReference type="SMART" id="SM01100">
    <property type="entry name" value="CRAL_TRIO_N"/>
    <property type="match status" value="1"/>
</dbReference>
<keyword evidence="4" id="KW-1185">Reference proteome</keyword>
<name>A0AAV4C7X4_9GAST</name>
<evidence type="ECO:0000256" key="1">
    <source>
        <dbReference type="SAM" id="MobiDB-lite"/>
    </source>
</evidence>
<comment type="caution">
    <text evidence="3">The sequence shown here is derived from an EMBL/GenBank/DDBJ whole genome shotgun (WGS) entry which is preliminary data.</text>
</comment>
<feature type="region of interest" description="Disordered" evidence="1">
    <location>
        <begin position="120"/>
        <end position="147"/>
    </location>
</feature>
<evidence type="ECO:0000259" key="2">
    <source>
        <dbReference type="SMART" id="SM01100"/>
    </source>
</evidence>
<dbReference type="EMBL" id="BLXT01005922">
    <property type="protein sequence ID" value="GFO27392.1"/>
    <property type="molecule type" value="Genomic_DNA"/>
</dbReference>
<dbReference type="AlphaFoldDB" id="A0AAV4C7X4"/>
<dbReference type="GO" id="GO:0005737">
    <property type="term" value="C:cytoplasm"/>
    <property type="evidence" value="ECO:0007669"/>
    <property type="project" value="TreeGrafter"/>
</dbReference>
<gene>
    <name evidence="3" type="ORF">PoB_005389700</name>
</gene>
<dbReference type="Gene3D" id="3.40.525.10">
    <property type="entry name" value="CRAL-TRIO lipid binding domain"/>
    <property type="match status" value="1"/>
</dbReference>
<protein>
    <submittedName>
        <fullName evidence="3">Sec14-like protein 2</fullName>
    </submittedName>
</protein>
<dbReference type="Pfam" id="PF03765">
    <property type="entry name" value="CRAL_TRIO_N"/>
    <property type="match status" value="1"/>
</dbReference>
<dbReference type="PANTHER" id="PTHR23324">
    <property type="entry name" value="SEC14 RELATED PROTEIN"/>
    <property type="match status" value="1"/>
</dbReference>
<reference evidence="3 4" key="1">
    <citation type="journal article" date="2021" name="Elife">
        <title>Chloroplast acquisition without the gene transfer in kleptoplastic sea slugs, Plakobranchus ocellatus.</title>
        <authorList>
            <person name="Maeda T."/>
            <person name="Takahashi S."/>
            <person name="Yoshida T."/>
            <person name="Shimamura S."/>
            <person name="Takaki Y."/>
            <person name="Nagai Y."/>
            <person name="Toyoda A."/>
            <person name="Suzuki Y."/>
            <person name="Arimoto A."/>
            <person name="Ishii H."/>
            <person name="Satoh N."/>
            <person name="Nishiyama T."/>
            <person name="Hasebe M."/>
            <person name="Maruyama T."/>
            <person name="Minagawa J."/>
            <person name="Obokata J."/>
            <person name="Shigenobu S."/>
        </authorList>
    </citation>
    <scope>NUCLEOTIDE SEQUENCE [LARGE SCALE GENOMIC DNA]</scope>
</reference>
<dbReference type="Proteomes" id="UP000735302">
    <property type="component" value="Unassembled WGS sequence"/>
</dbReference>
<dbReference type="PANTHER" id="PTHR23324:SF83">
    <property type="entry name" value="SEC14-LIKE PROTEIN 2"/>
    <property type="match status" value="1"/>
</dbReference>
<sequence length="147" mass="16597">MCSQFKEKVKDISKPEHDDYFFLRWLRARNFDIKKSEAMLRNHMQWRAKNKVDTILQDYKPPEVIAKYYTGGLFGQDKEGALVWIEPAGFIDLRECKDKAPGPEADPVLSSLVSNKPGCHLSRSTPAAPPGIASPSKLAPYQSNECV</sequence>
<dbReference type="InterPro" id="IPR036865">
    <property type="entry name" value="CRAL-TRIO_dom_sf"/>
</dbReference>
<accession>A0AAV4C7X4</accession>
<organism evidence="3 4">
    <name type="scientific">Plakobranchus ocellatus</name>
    <dbReference type="NCBI Taxonomy" id="259542"/>
    <lineage>
        <taxon>Eukaryota</taxon>
        <taxon>Metazoa</taxon>
        <taxon>Spiralia</taxon>
        <taxon>Lophotrochozoa</taxon>
        <taxon>Mollusca</taxon>
        <taxon>Gastropoda</taxon>
        <taxon>Heterobranchia</taxon>
        <taxon>Euthyneura</taxon>
        <taxon>Panpulmonata</taxon>
        <taxon>Sacoglossa</taxon>
        <taxon>Placobranchoidea</taxon>
        <taxon>Plakobranchidae</taxon>
        <taxon>Plakobranchus</taxon>
    </lineage>
</organism>
<dbReference type="SUPFAM" id="SSF46938">
    <property type="entry name" value="CRAL/TRIO N-terminal domain"/>
    <property type="match status" value="1"/>
</dbReference>
<proteinExistence type="predicted"/>
<evidence type="ECO:0000313" key="3">
    <source>
        <dbReference type="EMBL" id="GFO27392.1"/>
    </source>
</evidence>
<evidence type="ECO:0000313" key="4">
    <source>
        <dbReference type="Proteomes" id="UP000735302"/>
    </source>
</evidence>
<feature type="domain" description="CRAL/TRIO N-terminal" evidence="2">
    <location>
        <begin position="18"/>
        <end position="43"/>
    </location>
</feature>